<accession>B4UN73</accession>
<keyword evidence="2" id="KW-1185">Reference proteome</keyword>
<protein>
    <submittedName>
        <fullName evidence="1">KLLA0E16149p</fullName>
    </submittedName>
</protein>
<sequence length="54" mass="6163">MFKFSLSGNYHHDEDKSDERCEKGHIAILGTEAPLKGKYSVGTFNQLNNIQFFV</sequence>
<dbReference type="EMBL" id="CR382125">
    <property type="protein sequence ID" value="CAR56744.1"/>
    <property type="molecule type" value="Genomic_DNA"/>
</dbReference>
<dbReference type="InParanoid" id="B4UN73"/>
<dbReference type="HOGENOM" id="CLU_3050640_0_0_1"/>
<dbReference type="Proteomes" id="UP000000598">
    <property type="component" value="Chromosome E"/>
</dbReference>
<reference evidence="1 2" key="1">
    <citation type="journal article" date="2004" name="Nature">
        <title>Genome evolution in yeasts.</title>
        <authorList>
            <consortium name="Genolevures"/>
            <person name="Dujon B."/>
            <person name="Sherman D."/>
            <person name="Fischer G."/>
            <person name="Durrens P."/>
            <person name="Casaregola S."/>
            <person name="Lafontaine I."/>
            <person name="de Montigny J."/>
            <person name="Marck C."/>
            <person name="Neuveglise C."/>
            <person name="Talla E."/>
            <person name="Goffard N."/>
            <person name="Frangeul L."/>
            <person name="Aigle M."/>
            <person name="Anthouard V."/>
            <person name="Babour A."/>
            <person name="Barbe V."/>
            <person name="Barnay S."/>
            <person name="Blanchin S."/>
            <person name="Beckerich J.M."/>
            <person name="Beyne E."/>
            <person name="Bleykasten C."/>
            <person name="Boisrame A."/>
            <person name="Boyer J."/>
            <person name="Cattolico L."/>
            <person name="Confanioleri F."/>
            <person name="de Daruvar A."/>
            <person name="Despons L."/>
            <person name="Fabre E."/>
            <person name="Fairhead C."/>
            <person name="Ferry-Dumazet H."/>
            <person name="Groppi A."/>
            <person name="Hantraye F."/>
            <person name="Hennequin C."/>
            <person name="Jauniaux N."/>
            <person name="Joyet P."/>
            <person name="Kachouri R."/>
            <person name="Kerrest A."/>
            <person name="Koszul R."/>
            <person name="Lemaire M."/>
            <person name="Lesur I."/>
            <person name="Ma L."/>
            <person name="Muller H."/>
            <person name="Nicaud J.M."/>
            <person name="Nikolski M."/>
            <person name="Oztas S."/>
            <person name="Ozier-Kalogeropoulos O."/>
            <person name="Pellenz S."/>
            <person name="Potier S."/>
            <person name="Richard G.F."/>
            <person name="Straub M.L."/>
            <person name="Suleau A."/>
            <person name="Swennene D."/>
            <person name="Tekaia F."/>
            <person name="Wesolowski-Louvel M."/>
            <person name="Westhof E."/>
            <person name="Wirth B."/>
            <person name="Zeniou-Meyer M."/>
            <person name="Zivanovic I."/>
            <person name="Bolotin-Fukuhara M."/>
            <person name="Thierry A."/>
            <person name="Bouchier C."/>
            <person name="Caudron B."/>
            <person name="Scarpelli C."/>
            <person name="Gaillardin C."/>
            <person name="Weissenbach J."/>
            <person name="Wincker P."/>
            <person name="Souciet J.L."/>
        </authorList>
    </citation>
    <scope>NUCLEOTIDE SEQUENCE [LARGE SCALE GENOMIC DNA]</scope>
    <source>
        <strain evidence="2">ATCC 8585 / CBS 2359 / DSM 70799 / NBRC 1267 / NRRL Y-1140 / WM37</strain>
    </source>
</reference>
<evidence type="ECO:0000313" key="2">
    <source>
        <dbReference type="Proteomes" id="UP000000598"/>
    </source>
</evidence>
<dbReference type="PaxDb" id="284590-B4UN73"/>
<name>B4UN73_KLULA</name>
<evidence type="ECO:0000313" key="1">
    <source>
        <dbReference type="EMBL" id="CAR56744.1"/>
    </source>
</evidence>
<proteinExistence type="predicted"/>
<dbReference type="KEGG" id="kla:KLLA0_E16149g"/>
<gene>
    <name evidence="1" type="ORF">KLLA0_E16149g</name>
</gene>
<organism evidence="1 2">
    <name type="scientific">Kluyveromyces lactis (strain ATCC 8585 / CBS 2359 / DSM 70799 / NBRC 1267 / NRRL Y-1140 / WM37)</name>
    <name type="common">Yeast</name>
    <name type="synonym">Candida sphaerica</name>
    <dbReference type="NCBI Taxonomy" id="284590"/>
    <lineage>
        <taxon>Eukaryota</taxon>
        <taxon>Fungi</taxon>
        <taxon>Dikarya</taxon>
        <taxon>Ascomycota</taxon>
        <taxon>Saccharomycotina</taxon>
        <taxon>Saccharomycetes</taxon>
        <taxon>Saccharomycetales</taxon>
        <taxon>Saccharomycetaceae</taxon>
        <taxon>Kluyveromyces</taxon>
    </lineage>
</organism>
<dbReference type="RefSeq" id="XP_002999406.1">
    <property type="nucleotide sequence ID" value="XM_002999360.1"/>
</dbReference>
<dbReference type="AlphaFoldDB" id="B4UN73"/>
<dbReference type="GeneID" id="9487452"/>